<dbReference type="GeneID" id="29058971"/>
<evidence type="ECO:0000313" key="2">
    <source>
        <dbReference type="Proteomes" id="UP000202618"/>
    </source>
</evidence>
<dbReference type="EMBL" id="KU878088">
    <property type="protein sequence ID" value="AMS01337.1"/>
    <property type="molecule type" value="Genomic_DNA"/>
</dbReference>
<organism evidence="1 2">
    <name type="scientific">Bacillus phage AR9</name>
    <dbReference type="NCBI Taxonomy" id="1815509"/>
    <lineage>
        <taxon>Viruses</taxon>
        <taxon>Duplodnaviria</taxon>
        <taxon>Heunggongvirae</taxon>
        <taxon>Uroviricota</taxon>
        <taxon>Caudoviricetes</taxon>
        <taxon>Takahashivirus</taxon>
        <taxon>Bacillus phage PBS1</taxon>
    </lineage>
</organism>
<dbReference type="KEGG" id="vg:29058971"/>
<evidence type="ECO:0000313" key="1">
    <source>
        <dbReference type="EMBL" id="AMS01337.1"/>
    </source>
</evidence>
<reference evidence="1 2" key="1">
    <citation type="journal article" date="2016" name="Virology">
        <title>The genome of AR9, a giant transducing Bacillus phage encoding two multisubunit RNA polymerases.</title>
        <authorList>
            <person name="Lavysh D."/>
            <person name="Sokolova M."/>
            <person name="Minakhin L."/>
            <person name="Yakunina M."/>
            <person name="Artamonova T."/>
            <person name="Kozyavkin S."/>
            <person name="Makarova K.S."/>
            <person name="Koonin E.V."/>
            <person name="Severinov K."/>
        </authorList>
    </citation>
    <scope>NUCLEOTIDE SEQUENCE [LARGE SCALE GENOMIC DNA]</scope>
</reference>
<gene>
    <name evidence="1" type="ORF">AR9_g253</name>
</gene>
<protein>
    <submittedName>
        <fullName evidence="1">Uncharacterized protein</fullName>
    </submittedName>
</protein>
<sequence length="78" mass="9068">MRSQLFKDLLKKYKEDNENFKLSVCGREYRITDVVNAIEIFRDVILGTKFDCNFSVSQDGSIITAEISIFKIEDKEVI</sequence>
<dbReference type="RefSeq" id="YP_009283157.1">
    <property type="nucleotide sequence ID" value="NC_031039.1"/>
</dbReference>
<name>A0A172JIG3_BPPB1</name>
<proteinExistence type="predicted"/>
<accession>A0A172JIG3</accession>
<dbReference type="Proteomes" id="UP000202618">
    <property type="component" value="Segment"/>
</dbReference>